<comment type="caution">
    <text evidence="2">The sequence shown here is derived from an EMBL/GenBank/DDBJ whole genome shotgun (WGS) entry which is preliminary data.</text>
</comment>
<sequence length="156" mass="16423">MEPTPPHPDLRSVHPDARCRRWRAAAIPPEPAVRAAWSVAAGPTLTCVWCRHHLRSAAVPQPAGSAAVDAAAHLWSGHLADGSDVSGSVSTRDVCSPPHLTGLPGRLRLALTYAPSTPTPAAADGGLLRSRRSRPSGRPGRSRLDQRSRAFGAVTT</sequence>
<name>A0AAV7XT06_9NEOP</name>
<gene>
    <name evidence="2" type="ORF">ONE63_008525</name>
</gene>
<feature type="region of interest" description="Disordered" evidence="1">
    <location>
        <begin position="118"/>
        <end position="156"/>
    </location>
</feature>
<feature type="compositionally biased region" description="Low complexity" evidence="1">
    <location>
        <begin position="118"/>
        <end position="128"/>
    </location>
</feature>
<protein>
    <submittedName>
        <fullName evidence="2">Uncharacterized protein</fullName>
    </submittedName>
</protein>
<accession>A0AAV7XT06</accession>
<reference evidence="2" key="1">
    <citation type="submission" date="2022-12" db="EMBL/GenBank/DDBJ databases">
        <title>Chromosome-level genome assembly of the bean flower thrips Megalurothrips usitatus.</title>
        <authorList>
            <person name="Ma L."/>
            <person name="Liu Q."/>
            <person name="Li H."/>
            <person name="Cai W."/>
        </authorList>
    </citation>
    <scope>NUCLEOTIDE SEQUENCE</scope>
    <source>
        <strain evidence="2">Cailab_2022a</strain>
    </source>
</reference>
<keyword evidence="3" id="KW-1185">Reference proteome</keyword>
<evidence type="ECO:0000313" key="3">
    <source>
        <dbReference type="Proteomes" id="UP001075354"/>
    </source>
</evidence>
<dbReference type="Proteomes" id="UP001075354">
    <property type="component" value="Chromosome 6"/>
</dbReference>
<dbReference type="AlphaFoldDB" id="A0AAV7XT06"/>
<organism evidence="2 3">
    <name type="scientific">Megalurothrips usitatus</name>
    <name type="common">bean blossom thrips</name>
    <dbReference type="NCBI Taxonomy" id="439358"/>
    <lineage>
        <taxon>Eukaryota</taxon>
        <taxon>Metazoa</taxon>
        <taxon>Ecdysozoa</taxon>
        <taxon>Arthropoda</taxon>
        <taxon>Hexapoda</taxon>
        <taxon>Insecta</taxon>
        <taxon>Pterygota</taxon>
        <taxon>Neoptera</taxon>
        <taxon>Paraneoptera</taxon>
        <taxon>Thysanoptera</taxon>
        <taxon>Terebrantia</taxon>
        <taxon>Thripoidea</taxon>
        <taxon>Thripidae</taxon>
        <taxon>Megalurothrips</taxon>
    </lineage>
</organism>
<evidence type="ECO:0000313" key="2">
    <source>
        <dbReference type="EMBL" id="KAJ1526980.1"/>
    </source>
</evidence>
<proteinExistence type="predicted"/>
<dbReference type="EMBL" id="JAPTSV010000006">
    <property type="protein sequence ID" value="KAJ1526980.1"/>
    <property type="molecule type" value="Genomic_DNA"/>
</dbReference>
<evidence type="ECO:0000256" key="1">
    <source>
        <dbReference type="SAM" id="MobiDB-lite"/>
    </source>
</evidence>